<dbReference type="EMBL" id="GBXM01017718">
    <property type="protein sequence ID" value="JAH90859.1"/>
    <property type="molecule type" value="Transcribed_RNA"/>
</dbReference>
<proteinExistence type="predicted"/>
<reference evidence="1" key="2">
    <citation type="journal article" date="2015" name="Fish Shellfish Immunol.">
        <title>Early steps in the European eel (Anguilla anguilla)-Vibrio vulnificus interaction in the gills: Role of the RtxA13 toxin.</title>
        <authorList>
            <person name="Callol A."/>
            <person name="Pajuelo D."/>
            <person name="Ebbesson L."/>
            <person name="Teles M."/>
            <person name="MacKenzie S."/>
            <person name="Amaro C."/>
        </authorList>
    </citation>
    <scope>NUCLEOTIDE SEQUENCE</scope>
</reference>
<organism evidence="1">
    <name type="scientific">Anguilla anguilla</name>
    <name type="common">European freshwater eel</name>
    <name type="synonym">Muraena anguilla</name>
    <dbReference type="NCBI Taxonomy" id="7936"/>
    <lineage>
        <taxon>Eukaryota</taxon>
        <taxon>Metazoa</taxon>
        <taxon>Chordata</taxon>
        <taxon>Craniata</taxon>
        <taxon>Vertebrata</taxon>
        <taxon>Euteleostomi</taxon>
        <taxon>Actinopterygii</taxon>
        <taxon>Neopterygii</taxon>
        <taxon>Teleostei</taxon>
        <taxon>Anguilliformes</taxon>
        <taxon>Anguillidae</taxon>
        <taxon>Anguilla</taxon>
    </lineage>
</organism>
<sequence length="45" mass="5703">MFHTQINQNSSCKNIYNFLIMYFDMNRALKFMLSYTWFRQEFNKH</sequence>
<dbReference type="AlphaFoldDB" id="A0A0E9WKE1"/>
<name>A0A0E9WKE1_ANGAN</name>
<evidence type="ECO:0000313" key="1">
    <source>
        <dbReference type="EMBL" id="JAH90859.1"/>
    </source>
</evidence>
<protein>
    <submittedName>
        <fullName evidence="1">Uncharacterized protein</fullName>
    </submittedName>
</protein>
<accession>A0A0E9WKE1</accession>
<reference evidence="1" key="1">
    <citation type="submission" date="2014-11" db="EMBL/GenBank/DDBJ databases">
        <authorList>
            <person name="Amaro Gonzalez C."/>
        </authorList>
    </citation>
    <scope>NUCLEOTIDE SEQUENCE</scope>
</reference>